<gene>
    <name evidence="2" type="ORF">VB739_11300</name>
</gene>
<protein>
    <submittedName>
        <fullName evidence="2">PAP/fibrillin family protein</fullName>
    </submittedName>
</protein>
<keyword evidence="3" id="KW-1185">Reference proteome</keyword>
<organism evidence="2 3">
    <name type="scientific">Cyanobium gracile UHCC 0281</name>
    <dbReference type="NCBI Taxonomy" id="3110309"/>
    <lineage>
        <taxon>Bacteria</taxon>
        <taxon>Bacillati</taxon>
        <taxon>Cyanobacteriota</taxon>
        <taxon>Cyanophyceae</taxon>
        <taxon>Synechococcales</taxon>
        <taxon>Prochlorococcaceae</taxon>
        <taxon>Cyanobium</taxon>
    </lineage>
</organism>
<reference evidence="2 3" key="1">
    <citation type="submission" date="2023-12" db="EMBL/GenBank/DDBJ databases">
        <title>Baltic Sea Cyanobacteria.</title>
        <authorList>
            <person name="Delbaje E."/>
            <person name="Fewer D.P."/>
            <person name="Shishido T.K."/>
        </authorList>
    </citation>
    <scope>NUCLEOTIDE SEQUENCE [LARGE SCALE GENOMIC DNA]</scope>
    <source>
        <strain evidence="2 3">UHCC 0281</strain>
    </source>
</reference>
<evidence type="ECO:0000259" key="1">
    <source>
        <dbReference type="Pfam" id="PF04755"/>
    </source>
</evidence>
<dbReference type="Proteomes" id="UP001302329">
    <property type="component" value="Unassembled WGS sequence"/>
</dbReference>
<dbReference type="InterPro" id="IPR006843">
    <property type="entry name" value="PAP/fibrillin_dom"/>
</dbReference>
<dbReference type="Pfam" id="PF04755">
    <property type="entry name" value="PAP_fibrillin"/>
    <property type="match status" value="1"/>
</dbReference>
<name>A0ABU5SX80_9CYAN</name>
<evidence type="ECO:0000313" key="3">
    <source>
        <dbReference type="Proteomes" id="UP001302329"/>
    </source>
</evidence>
<proteinExistence type="predicted"/>
<accession>A0ABU5SX80</accession>
<evidence type="ECO:0000313" key="2">
    <source>
        <dbReference type="EMBL" id="MEA5443138.1"/>
    </source>
</evidence>
<dbReference type="EMBL" id="JAYGHY010000038">
    <property type="protein sequence ID" value="MEA5443138.1"/>
    <property type="molecule type" value="Genomic_DNA"/>
</dbReference>
<comment type="caution">
    <text evidence="2">The sequence shown here is derived from an EMBL/GenBank/DDBJ whole genome shotgun (WGS) entry which is preliminary data.</text>
</comment>
<dbReference type="RefSeq" id="WP_323357151.1">
    <property type="nucleotide sequence ID" value="NZ_JAYGHY010000038.1"/>
</dbReference>
<feature type="domain" description="Plastid lipid-associated protein/fibrillin conserved" evidence="1">
    <location>
        <begin position="36"/>
        <end position="189"/>
    </location>
</feature>
<sequence>MSEASLAISDDPTGAGAAQACRQELLGLLRAGSPGAATEAAERIRSLIERLEQLQPADLSAQAAQLAGVWELRWSSSSQPYLAVQPWLENLQLLDPAGGRALNLLRLAGPLGPLAGIGVQARIAVEPEPPHQRVSVCFERGGWLGPQLGERRLQLFREVQQGYAAWLDVTVLDDELRVSRGNAGTLFALVRRPDLELAAFLG</sequence>